<dbReference type="CDD" id="cd00637">
    <property type="entry name" value="7tm_classA_rhodopsin-like"/>
    <property type="match status" value="1"/>
</dbReference>
<dbReference type="STRING" id="10228.B3RQX9"/>
<dbReference type="OMA" id="ERWYSVV"/>
<dbReference type="eggNOG" id="KOG3656">
    <property type="taxonomic scope" value="Eukaryota"/>
</dbReference>
<evidence type="ECO:0000256" key="5">
    <source>
        <dbReference type="RuleBase" id="RU000688"/>
    </source>
</evidence>
<accession>B3RQX9</accession>
<dbReference type="PhylomeDB" id="B3RQX9"/>
<dbReference type="GO" id="GO:0016020">
    <property type="term" value="C:membrane"/>
    <property type="evidence" value="ECO:0007669"/>
    <property type="project" value="UniProtKB-SubCell"/>
</dbReference>
<dbReference type="AlphaFoldDB" id="B3RQX9"/>
<evidence type="ECO:0000256" key="4">
    <source>
        <dbReference type="ARBA" id="ARBA00023136"/>
    </source>
</evidence>
<feature type="transmembrane region" description="Helical" evidence="6">
    <location>
        <begin position="260"/>
        <end position="278"/>
    </location>
</feature>
<keyword evidence="9" id="KW-1185">Reference proteome</keyword>
<dbReference type="PRINTS" id="PR00237">
    <property type="entry name" value="GPCRRHODOPSN"/>
</dbReference>
<dbReference type="FunCoup" id="B3RQX9">
    <property type="interactions" value="99"/>
</dbReference>
<feature type="transmembrane region" description="Helical" evidence="6">
    <location>
        <begin position="155"/>
        <end position="175"/>
    </location>
</feature>
<dbReference type="EMBL" id="DS985243">
    <property type="protein sequence ID" value="EDV26245.1"/>
    <property type="molecule type" value="Genomic_DNA"/>
</dbReference>
<gene>
    <name evidence="8" type="ORF">TRIADDRAFT_54038</name>
</gene>
<dbReference type="GO" id="GO:0004930">
    <property type="term" value="F:G protein-coupled receptor activity"/>
    <property type="evidence" value="ECO:0007669"/>
    <property type="project" value="UniProtKB-KW"/>
</dbReference>
<keyword evidence="5" id="KW-0675">Receptor</keyword>
<dbReference type="OrthoDB" id="8888529at2759"/>
<dbReference type="Pfam" id="PF00001">
    <property type="entry name" value="7tm_1"/>
    <property type="match status" value="1"/>
</dbReference>
<dbReference type="CTD" id="6751456"/>
<keyword evidence="5" id="KW-0807">Transducer</keyword>
<evidence type="ECO:0000256" key="1">
    <source>
        <dbReference type="ARBA" id="ARBA00004370"/>
    </source>
</evidence>
<feature type="transmembrane region" description="Helical" evidence="6">
    <location>
        <begin position="111"/>
        <end position="134"/>
    </location>
</feature>
<feature type="transmembrane region" description="Helical" evidence="6">
    <location>
        <begin position="31"/>
        <end position="55"/>
    </location>
</feature>
<evidence type="ECO:0000256" key="6">
    <source>
        <dbReference type="SAM" id="Phobius"/>
    </source>
</evidence>
<feature type="transmembrane region" description="Helical" evidence="6">
    <location>
        <begin position="199"/>
        <end position="221"/>
    </location>
</feature>
<reference evidence="8 9" key="1">
    <citation type="journal article" date="2008" name="Nature">
        <title>The Trichoplax genome and the nature of placozoans.</title>
        <authorList>
            <person name="Srivastava M."/>
            <person name="Begovic E."/>
            <person name="Chapman J."/>
            <person name="Putnam N.H."/>
            <person name="Hellsten U."/>
            <person name="Kawashima T."/>
            <person name="Kuo A."/>
            <person name="Mitros T."/>
            <person name="Salamov A."/>
            <person name="Carpenter M.L."/>
            <person name="Signorovitch A.Y."/>
            <person name="Moreno M.A."/>
            <person name="Kamm K."/>
            <person name="Grimwood J."/>
            <person name="Schmutz J."/>
            <person name="Shapiro H."/>
            <person name="Grigoriev I.V."/>
            <person name="Buss L.W."/>
            <person name="Schierwater B."/>
            <person name="Dellaporta S.L."/>
            <person name="Rokhsar D.S."/>
        </authorList>
    </citation>
    <scope>NUCLEOTIDE SEQUENCE [LARGE SCALE GENOMIC DNA]</scope>
    <source>
        <strain evidence="8 9">Grell-BS-1999</strain>
    </source>
</reference>
<name>B3RQX9_TRIAD</name>
<dbReference type="InParanoid" id="B3RQX9"/>
<comment type="subcellular location">
    <subcellularLocation>
        <location evidence="1">Membrane</location>
    </subcellularLocation>
</comment>
<evidence type="ECO:0000256" key="2">
    <source>
        <dbReference type="ARBA" id="ARBA00022692"/>
    </source>
</evidence>
<dbReference type="InterPro" id="IPR017452">
    <property type="entry name" value="GPCR_Rhodpsn_7TM"/>
</dbReference>
<dbReference type="Proteomes" id="UP000009022">
    <property type="component" value="Unassembled WGS sequence"/>
</dbReference>
<dbReference type="PANTHER" id="PTHR45698:SF1">
    <property type="entry name" value="TRACE AMINE-ASSOCIATED RECEPTOR 13C-LIKE"/>
    <property type="match status" value="1"/>
</dbReference>
<dbReference type="PROSITE" id="PS00237">
    <property type="entry name" value="G_PROTEIN_RECEP_F1_1"/>
    <property type="match status" value="1"/>
</dbReference>
<keyword evidence="2 5" id="KW-0812">Transmembrane</keyword>
<keyword evidence="3 6" id="KW-1133">Transmembrane helix</keyword>
<organism evidence="8 9">
    <name type="scientific">Trichoplax adhaerens</name>
    <name type="common">Trichoplax reptans</name>
    <dbReference type="NCBI Taxonomy" id="10228"/>
    <lineage>
        <taxon>Eukaryota</taxon>
        <taxon>Metazoa</taxon>
        <taxon>Placozoa</taxon>
        <taxon>Uniplacotomia</taxon>
        <taxon>Trichoplacea</taxon>
        <taxon>Trichoplacidae</taxon>
        <taxon>Trichoplax</taxon>
    </lineage>
</organism>
<dbReference type="SUPFAM" id="SSF81321">
    <property type="entry name" value="Family A G protein-coupled receptor-like"/>
    <property type="match status" value="1"/>
</dbReference>
<evidence type="ECO:0000259" key="7">
    <source>
        <dbReference type="PROSITE" id="PS50262"/>
    </source>
</evidence>
<dbReference type="KEGG" id="tad:TRIADDRAFT_54038"/>
<proteinExistence type="inferred from homology"/>
<feature type="domain" description="G-protein coupled receptors family 1 profile" evidence="7">
    <location>
        <begin position="44"/>
        <end position="316"/>
    </location>
</feature>
<evidence type="ECO:0000256" key="3">
    <source>
        <dbReference type="ARBA" id="ARBA00022989"/>
    </source>
</evidence>
<dbReference type="InterPro" id="IPR000276">
    <property type="entry name" value="GPCR_Rhodpsn"/>
</dbReference>
<keyword evidence="5" id="KW-0297">G-protein coupled receptor</keyword>
<comment type="similarity">
    <text evidence="5">Belongs to the G-protein coupled receptor 1 family.</text>
</comment>
<dbReference type="PANTHER" id="PTHR45698">
    <property type="entry name" value="TRACE AMINE-ASSOCIATED RECEPTOR 19N-RELATED"/>
    <property type="match status" value="1"/>
</dbReference>
<feature type="transmembrane region" description="Helical" evidence="6">
    <location>
        <begin position="67"/>
        <end position="91"/>
    </location>
</feature>
<dbReference type="Gene3D" id="1.20.1070.10">
    <property type="entry name" value="Rhodopsin 7-helix transmembrane proteins"/>
    <property type="match status" value="1"/>
</dbReference>
<sequence>MAVNGLNQTIISNQTSENVFGRDWYVKRFMHILYCVLATTAIIGNALVCIVILTIKNGKMLKSGLNLLILSMAIMDTMTGIVMFIVPSFAIPASDYIYPTGNVTGMLFCRIIATQYIFFFFGFGSVFTITAIAIERWVAIARPYTYRKIITLKRTKVFLTGLWTINILIPLDIVFQMDFIGNEQPPCKWNNFVRERPGIYFFTILEMIRMFIPVIIIIGCYTDIAKRIIYAAPRPKIHQSFPRPFASRRSTNSINTRRKVTIMVAISALGFITCWLPNELYYTLYAFNVVKSINVDITRTTKTLIVTSSCLSPLIYTAANDDYRKGIWQFFNYCRATKLPLHSVHHVRNVIAPLNVSKNVSTPPAYETEKQ</sequence>
<protein>
    <recommendedName>
        <fullName evidence="7">G-protein coupled receptors family 1 profile domain-containing protein</fullName>
    </recommendedName>
</protein>
<dbReference type="PROSITE" id="PS50262">
    <property type="entry name" value="G_PROTEIN_RECEP_F1_2"/>
    <property type="match status" value="1"/>
</dbReference>
<evidence type="ECO:0000313" key="9">
    <source>
        <dbReference type="Proteomes" id="UP000009022"/>
    </source>
</evidence>
<dbReference type="RefSeq" id="XP_002110241.1">
    <property type="nucleotide sequence ID" value="XM_002110205.1"/>
</dbReference>
<evidence type="ECO:0000313" key="8">
    <source>
        <dbReference type="EMBL" id="EDV26245.1"/>
    </source>
</evidence>
<dbReference type="HOGENOM" id="CLU_009579_6_0_1"/>
<keyword evidence="4 6" id="KW-0472">Membrane</keyword>
<dbReference type="GeneID" id="6751456"/>